<dbReference type="Pfam" id="PF11919">
    <property type="entry name" value="PSME4_C"/>
    <property type="match status" value="1"/>
</dbReference>
<evidence type="ECO:0000256" key="1">
    <source>
        <dbReference type="ARBA" id="ARBA00004324"/>
    </source>
</evidence>
<evidence type="ECO:0008006" key="14">
    <source>
        <dbReference type="Google" id="ProtNLM"/>
    </source>
</evidence>
<dbReference type="Gene3D" id="1.25.10.10">
    <property type="entry name" value="Leucine-rich Repeat Variant"/>
    <property type="match status" value="1"/>
</dbReference>
<evidence type="ECO:0000259" key="10">
    <source>
        <dbReference type="Pfam" id="PF16507"/>
    </source>
</evidence>
<dbReference type="PANTHER" id="PTHR32170">
    <property type="entry name" value="PROTEASOME ACTIVATOR COMPLEX SUBUNIT 4"/>
    <property type="match status" value="1"/>
</dbReference>
<evidence type="ECO:0000256" key="2">
    <source>
        <dbReference type="ARBA" id="ARBA00004496"/>
    </source>
</evidence>
<dbReference type="KEGG" id="cci:CC1G_13601"/>
<dbReference type="OMA" id="ECTQLVP"/>
<dbReference type="EMBL" id="AACS02000001">
    <property type="protein sequence ID" value="EFI28574.1"/>
    <property type="molecule type" value="Genomic_DNA"/>
</dbReference>
<organism evidence="12 13">
    <name type="scientific">Coprinopsis cinerea (strain Okayama-7 / 130 / ATCC MYA-4618 / FGSC 9003)</name>
    <name type="common">Inky cap fungus</name>
    <name type="synonym">Hormographiella aspergillata</name>
    <dbReference type="NCBI Taxonomy" id="240176"/>
    <lineage>
        <taxon>Eukaryota</taxon>
        <taxon>Fungi</taxon>
        <taxon>Dikarya</taxon>
        <taxon>Basidiomycota</taxon>
        <taxon>Agaricomycotina</taxon>
        <taxon>Agaricomycetes</taxon>
        <taxon>Agaricomycetidae</taxon>
        <taxon>Agaricales</taxon>
        <taxon>Agaricineae</taxon>
        <taxon>Psathyrellaceae</taxon>
        <taxon>Coprinopsis</taxon>
    </lineage>
</organism>
<evidence type="ECO:0000259" key="9">
    <source>
        <dbReference type="Pfam" id="PF11919"/>
    </source>
</evidence>
<sequence>MEEDDISFLDVPADAASTSYERQLSSLKTYLDSLPYECETVEQFQEILEDIVGKICIAAEAKHWNMLTQWDGLLQCWLTLLYPMPTTTRAKLIRVYYELCILPGVDARCVRSWADTLSRLIGSKYRGLRKLEPSDLELPWEPLWEMVKKELWPKLPATDVSRNIVTLLFYVIDKCRPYYPPSSVPEMLDTFLPMLTQESLLTMIPVLTSFLPLTQSRLYIPPLFKIWEAFNSSIVDDRMLELCGDLSEEHVAGTAGEDGEYAAEWKDVGIWTQWQWDLLSGKCMGSTNMPVGLLGGQLNTTSGIADSNSKHDAVAKIFVYSMRVDGEVRDTSAEASKQTGYLAGSKALSSLEKLINSSESYFHPSNTGPWTLSLTSLIQRLCAEFITRYNEQDTPNCKVPESQRLTPQIRRAFVTLLRTPALLSMFAKDAVSASYAQGALRTLAMLEPKLVMPELLDRAYGGLEVVNETHRTTGVLSTLSGVARPLVTSNIWLGGQKHLVPLLDLCLPGIDLNDPTKTIYACMFIVNTVQHIKVGDLSAHQGGVPFTSDFGEDRMDVDEHVDHLPDDLGGPVLSREEEQSLTRDSTSGFADWVVSLFRRVFTLYENLPEEGGKRNVTGGRTEESVLKHIKGMLDMVCLHLSEPIFDLVLKLVYEYATTNAKSNAVRAFGQLISSMAKANPAKVVARFLPHCAEQIEEELRHGASSVRTTSTHAAVPSDTTLHWNLAILRGCLGYGASALLDYKPLILRLLSVAVEKTKSERGYTSTGRLITRILTTLSSVYPLNGRFVNTSEWEQPGKCLWLHFDRSHNQHWGKLYEPKDVQIDWHVPSAEEIDFVLEIMDTIEKPMLDKVESLLENTSKWDHVSRNDFCRFLQAARAVWIGLPTIYRIQEPEVVRPLLLPEYEVPDMLVKALNVNCGFVLTDPSDPRYQKVAAYRERFGRLLVKASSILRQNSGGEDHIDAVIYVTRCIDTYLGSYGVSNSEYDAMQKNYKQARELNRSWLRQKDNSRLIFVKRAHVYHMSRLHIQSMFRYRSELDDQLLLELAELSLLQYTRIRRQAQATLITATMRYVRSTRLILPTIFKGLTRGSDADAIKGALYVLSSRGIAGYTLSDLEYNKTYLLSILECQHEEKPSIQKLVSSVASDTLSLVNEDHTHTAAYRLKTPRLDAAIADLRPEFSDSFPDQRLATVVLEKNKARVERRLQLSEEIILDVLEVAKRSTTHWRYSQIALQFLSNLIWREVLVSPELAKFVAEQTVSPQQTIRSHAQRTAALLLYHVKIRTYSKTREDRWAEKWASPWKTQVPVNDPATFLDEYHRGIQQSTGNIYIDKFATGFLSWAPKVNAYHSPDSVSAVQWEEASLPMMHAFHSVVGGPDYVKRIATLWGQESDKNVASLDLRMENVVYLKLLSKFYGDALLPKVLEEADSLVVDADKFKQRAGAEFVLSVLRGSKHWPTKSSAPLWKWLEGKLDAIFAQIKPDTLSLWEQVIHSQLTFRDPRRNKVLVDWIRRIPLEFSGSSAFDMTKSLTMFGALLATTAFMERSQGKKYIDLFFNNISTDYAELRQHLCNHLYLLMRNLWQPWHASTEAFVSACTESNDALQVRRAIYMDHISEIISNLPKWREERLPPPRVNQSQYDKVGLTVLQWIWISAYGAPAHLVIPYVVPLLPEILRMSELSDNTDLQAYSSGVLYVLSALTPLSDYVNPILDQFVTSIESSPSWRTRLHGLPAVAIFFFRNLLTLSQSQMDRVLRVLLDCLSNENVEVRDMAAKVLSSVVRTSQRQSIIPLKNRFTALARKTTLPARKHPEYATRLRTLHSAILGLCALLESFPYSVEPWMPPLTEVLAPHATDPPPISTTIRKCASEFKKTHQDTWHKDQHLFDEDQLQSLSTMVVGTSYYA</sequence>
<evidence type="ECO:0000256" key="3">
    <source>
        <dbReference type="ARBA" id="ARBA00005739"/>
    </source>
</evidence>
<gene>
    <name evidence="12" type="ORF">CC1G_13601</name>
</gene>
<keyword evidence="13" id="KW-1185">Reference proteome</keyword>
<keyword evidence="5" id="KW-0677">Repeat</keyword>
<comment type="similarity">
    <text evidence="3">Belongs to the BLM10 family.</text>
</comment>
<dbReference type="STRING" id="240176.D6RJU8"/>
<evidence type="ECO:0000256" key="5">
    <source>
        <dbReference type="ARBA" id="ARBA00022737"/>
    </source>
</evidence>
<dbReference type="Pfam" id="PF16507">
    <property type="entry name" value="HEAT_PSME4_mid"/>
    <property type="match status" value="1"/>
</dbReference>
<dbReference type="Pfam" id="PF23096">
    <property type="entry name" value="HEAT_PSME4"/>
    <property type="match status" value="1"/>
</dbReference>
<evidence type="ECO:0000313" key="12">
    <source>
        <dbReference type="EMBL" id="EFI28574.1"/>
    </source>
</evidence>
<reference evidence="12 13" key="1">
    <citation type="journal article" date="2010" name="Proc. Natl. Acad. Sci. U.S.A.">
        <title>Insights into evolution of multicellular fungi from the assembled chromosomes of the mushroom Coprinopsis cinerea (Coprinus cinereus).</title>
        <authorList>
            <person name="Stajich J.E."/>
            <person name="Wilke S.K."/>
            <person name="Ahren D."/>
            <person name="Au C.H."/>
            <person name="Birren B.W."/>
            <person name="Borodovsky M."/>
            <person name="Burns C."/>
            <person name="Canback B."/>
            <person name="Casselton L.A."/>
            <person name="Cheng C.K."/>
            <person name="Deng J."/>
            <person name="Dietrich F.S."/>
            <person name="Fargo D.C."/>
            <person name="Farman M.L."/>
            <person name="Gathman A.C."/>
            <person name="Goldberg J."/>
            <person name="Guigo R."/>
            <person name="Hoegger P.J."/>
            <person name="Hooker J.B."/>
            <person name="Huggins A."/>
            <person name="James T.Y."/>
            <person name="Kamada T."/>
            <person name="Kilaru S."/>
            <person name="Kodira C."/>
            <person name="Kues U."/>
            <person name="Kupfer D."/>
            <person name="Kwan H.S."/>
            <person name="Lomsadze A."/>
            <person name="Li W."/>
            <person name="Lilly W.W."/>
            <person name="Ma L.J."/>
            <person name="Mackey A.J."/>
            <person name="Manning G."/>
            <person name="Martin F."/>
            <person name="Muraguchi H."/>
            <person name="Natvig D.O."/>
            <person name="Palmerini H."/>
            <person name="Ramesh M.A."/>
            <person name="Rehmeyer C.J."/>
            <person name="Roe B.A."/>
            <person name="Shenoy N."/>
            <person name="Stanke M."/>
            <person name="Ter-Hovhannisyan V."/>
            <person name="Tunlid A."/>
            <person name="Velagapudi R."/>
            <person name="Vision T.J."/>
            <person name="Zeng Q."/>
            <person name="Zolan M.E."/>
            <person name="Pukkila P.J."/>
        </authorList>
    </citation>
    <scope>NUCLEOTIDE SEQUENCE [LARGE SCALE GENOMIC DNA]</scope>
    <source>
        <strain evidence="13">Okayama-7 / 130 / ATCC MYA-4618 / FGSC 9003</strain>
    </source>
</reference>
<dbReference type="VEuPathDB" id="FungiDB:CC1G_13601"/>
<dbReference type="InterPro" id="IPR021843">
    <property type="entry name" value="PSME4_C"/>
</dbReference>
<dbReference type="GO" id="GO:0010499">
    <property type="term" value="P:proteasomal ubiquitin-independent protein catabolic process"/>
    <property type="evidence" value="ECO:0007669"/>
    <property type="project" value="TreeGrafter"/>
</dbReference>
<keyword evidence="7" id="KW-0234">DNA repair</keyword>
<keyword evidence="4" id="KW-0963">Cytoplasm</keyword>
<name>D6RJU8_COPC7</name>
<dbReference type="GO" id="GO:0005829">
    <property type="term" value="C:cytosol"/>
    <property type="evidence" value="ECO:0007669"/>
    <property type="project" value="TreeGrafter"/>
</dbReference>
<evidence type="ECO:0000256" key="7">
    <source>
        <dbReference type="ARBA" id="ARBA00023204"/>
    </source>
</evidence>
<protein>
    <recommendedName>
        <fullName evidence="14">Proteasome activator subunit 4</fullName>
    </recommendedName>
</protein>
<evidence type="ECO:0000256" key="4">
    <source>
        <dbReference type="ARBA" id="ARBA00022490"/>
    </source>
</evidence>
<evidence type="ECO:0000313" key="13">
    <source>
        <dbReference type="Proteomes" id="UP000001861"/>
    </source>
</evidence>
<comment type="caution">
    <text evidence="12">The sequence shown here is derived from an EMBL/GenBank/DDBJ whole genome shotgun (WGS) entry which is preliminary data.</text>
</comment>
<dbReference type="GO" id="GO:0016504">
    <property type="term" value="F:peptidase activator activity"/>
    <property type="evidence" value="ECO:0007669"/>
    <property type="project" value="InterPro"/>
</dbReference>
<dbReference type="RefSeq" id="XP_002912068.1">
    <property type="nucleotide sequence ID" value="XM_002912022.1"/>
</dbReference>
<dbReference type="SUPFAM" id="SSF48371">
    <property type="entry name" value="ARM repeat"/>
    <property type="match status" value="2"/>
</dbReference>
<evidence type="ECO:0000256" key="8">
    <source>
        <dbReference type="ARBA" id="ARBA00023242"/>
    </source>
</evidence>
<dbReference type="OrthoDB" id="17907at2759"/>
<dbReference type="InterPro" id="IPR016024">
    <property type="entry name" value="ARM-type_fold"/>
</dbReference>
<dbReference type="PANTHER" id="PTHR32170:SF3">
    <property type="entry name" value="PROTEASOME ACTIVATOR COMPLEX SUBUNIT 4"/>
    <property type="match status" value="1"/>
</dbReference>
<dbReference type="GO" id="GO:0070628">
    <property type="term" value="F:proteasome binding"/>
    <property type="evidence" value="ECO:0007669"/>
    <property type="project" value="InterPro"/>
</dbReference>
<dbReference type="GO" id="GO:0016607">
    <property type="term" value="C:nuclear speck"/>
    <property type="evidence" value="ECO:0007669"/>
    <property type="project" value="UniProtKB-SubCell"/>
</dbReference>
<dbReference type="GeneID" id="6014591"/>
<keyword evidence="6" id="KW-0227">DNA damage</keyword>
<accession>D6RJU8</accession>
<dbReference type="HOGENOM" id="CLU_000772_3_0_1"/>
<dbReference type="Proteomes" id="UP000001861">
    <property type="component" value="Unassembled WGS sequence"/>
</dbReference>
<proteinExistence type="inferred from homology"/>
<dbReference type="InParanoid" id="D6RJU8"/>
<dbReference type="InterPro" id="IPR035309">
    <property type="entry name" value="PSME4"/>
</dbReference>
<feature type="domain" description="Proteasome activator Blm10 middle HEAT repeats region" evidence="10">
    <location>
        <begin position="351"/>
        <end position="886"/>
    </location>
</feature>
<dbReference type="InterPro" id="IPR011989">
    <property type="entry name" value="ARM-like"/>
</dbReference>
<dbReference type="InterPro" id="IPR055455">
    <property type="entry name" value="HEAT_PSME4"/>
</dbReference>
<dbReference type="InterPro" id="IPR032430">
    <property type="entry name" value="Blm10_mid"/>
</dbReference>
<keyword evidence="8" id="KW-0539">Nucleus</keyword>
<feature type="domain" description="Proteasome activator complex subunit 4-like HEAT repeat-like" evidence="11">
    <location>
        <begin position="1326"/>
        <end position="1509"/>
    </location>
</feature>
<evidence type="ECO:0000256" key="6">
    <source>
        <dbReference type="ARBA" id="ARBA00022763"/>
    </source>
</evidence>
<comment type="subcellular location">
    <subcellularLocation>
        <location evidence="2">Cytoplasm</location>
    </subcellularLocation>
    <subcellularLocation>
        <location evidence="1">Nucleus speckle</location>
    </subcellularLocation>
</comment>
<feature type="domain" description="Proteasome activator complex subunit 4 C-terminal" evidence="9">
    <location>
        <begin position="1813"/>
        <end position="1898"/>
    </location>
</feature>
<dbReference type="eggNOG" id="KOG1851">
    <property type="taxonomic scope" value="Eukaryota"/>
</dbReference>
<evidence type="ECO:0000259" key="11">
    <source>
        <dbReference type="Pfam" id="PF23096"/>
    </source>
</evidence>
<dbReference type="GO" id="GO:0006281">
    <property type="term" value="P:DNA repair"/>
    <property type="evidence" value="ECO:0007669"/>
    <property type="project" value="UniProtKB-KW"/>
</dbReference>